<sequence length="967" mass="105574">MATLLAYLNGVHSRKAPFAYTTNQRKVILLSRRMLVYHIAGTYMLLTFVPAVGAEVRCIEEQSNSVVVGSTPTHIFSAEAPHVCVSACIKAKPPTCSLSAFTRRSDRENGTCFLYKESAEKIAVKRRSLKVSKSSGAINSVYKLLQRCPNVDKNISEVAKKYIKMGGRKVLNIEGKAGWGMPVEVHVDDWGPWSEWSPCVEPIPVAEEIAVHNRVRMCAACGVNRVVEFETTSCDCCPEWLPWGPWGPCSASCGTGVSIRSRLCTIPGACPGPSEDVRPCAMAPCATWTVWGPWGPCVGACGIGHRERIRHCEGVGSCPGPASESMVCHEVPPCCSQWSPLSPCSVTCGRGIQTRFRRCEPVGHPMIPHLEESIPCDMGPCGHWVPCMTWVEETGPVIDEECMARKNVGCVKEEPNSVIDGEVPDETMEVEAAHMCIATCMLARAMPCSVALFTRKSLYENGTCNLYKKEADKMRIRQIRQGPSGSMSSVFKYSRDCPPINKTLVDAQKTRKISKVEGRAGYGAPVQIYSNGWGPWSAWSSCVSTVSCGRTWTVQNRIRICSVCGQSRAIEVESRPCDCCQAEWLAWGAWSPCSATCGEGTSARYRQCQTPGACTGEAQESRTCNAGPCAQWGPWNDWSACPVTCGTGGQRERMRQCFGGGQCVGAAREYTPCDNLPPCCTQWSAWGACSVTCGEGTQTRTRECGSDPSGSYNAELVETRPCSNRPCAYWLPWTEWTPCSSSCGPGTSFRQRECQGGVAEVDCPGSAQESRQCDGGPCPMWSAWNAWTPCSVTCGTGERTRQRQCMHGTDCPGESFQSKPCYLCDCPSWTQWNPWEDCDPSTGQQTRIRYCCGSPDGSSSACPGEAQESQPCTPQLESGTGVQSPSPYDMRKSALQFTWTEWSACSVTCGQGIQTRNGMCQGTTRCTPKREERKCETAPCGGYADKRFHQFYASRRRDRVSKGGTGN</sequence>
<dbReference type="InterPro" id="IPR052065">
    <property type="entry name" value="Compl_asym_regulator"/>
</dbReference>
<evidence type="ECO:0000256" key="1">
    <source>
        <dbReference type="ARBA" id="ARBA00022737"/>
    </source>
</evidence>
<reference evidence="4" key="1">
    <citation type="journal article" date="2014" name="Nat. Genet.">
        <title>Genome and transcriptome of the porcine whipworm Trichuris suis.</title>
        <authorList>
            <person name="Jex A.R."/>
            <person name="Nejsum P."/>
            <person name="Schwarz E.M."/>
            <person name="Hu L."/>
            <person name="Young N.D."/>
            <person name="Hall R.S."/>
            <person name="Korhonen P.K."/>
            <person name="Liao S."/>
            <person name="Thamsborg S."/>
            <person name="Xia J."/>
            <person name="Xu P."/>
            <person name="Wang S."/>
            <person name="Scheerlinck J.P."/>
            <person name="Hofmann A."/>
            <person name="Sternberg P.W."/>
            <person name="Wang J."/>
            <person name="Gasser R.B."/>
        </authorList>
    </citation>
    <scope>NUCLEOTIDE SEQUENCE [LARGE SCALE GENOMIC DNA]</scope>
    <source>
        <strain evidence="4">DCEP-RM93F</strain>
    </source>
</reference>
<protein>
    <recommendedName>
        <fullName evidence="5">Thrombospondin type 1 domain protein</fullName>
    </recommendedName>
</protein>
<organism evidence="4">
    <name type="scientific">Trichuris suis</name>
    <name type="common">pig whipworm</name>
    <dbReference type="NCBI Taxonomy" id="68888"/>
    <lineage>
        <taxon>Eukaryota</taxon>
        <taxon>Metazoa</taxon>
        <taxon>Ecdysozoa</taxon>
        <taxon>Nematoda</taxon>
        <taxon>Enoplea</taxon>
        <taxon>Dorylaimia</taxon>
        <taxon>Trichinellida</taxon>
        <taxon>Trichuridae</taxon>
        <taxon>Trichuris</taxon>
    </lineage>
</organism>
<dbReference type="Gene3D" id="2.20.100.10">
    <property type="entry name" value="Thrombospondin type-1 (TSP1) repeat"/>
    <property type="match status" value="10"/>
</dbReference>
<feature type="region of interest" description="Disordered" evidence="3">
    <location>
        <begin position="862"/>
        <end position="887"/>
    </location>
</feature>
<dbReference type="AlphaFoldDB" id="A0A085MXD3"/>
<dbReference type="PROSITE" id="PS50092">
    <property type="entry name" value="TSP1"/>
    <property type="match status" value="11"/>
</dbReference>
<feature type="compositionally biased region" description="Polar residues" evidence="3">
    <location>
        <begin position="862"/>
        <end position="886"/>
    </location>
</feature>
<dbReference type="Pfam" id="PF00090">
    <property type="entry name" value="TSP_1"/>
    <property type="match status" value="10"/>
</dbReference>
<name>A0A085MXD3_9BILA</name>
<dbReference type="Proteomes" id="UP000030758">
    <property type="component" value="Unassembled WGS sequence"/>
</dbReference>
<dbReference type="InterPro" id="IPR036383">
    <property type="entry name" value="TSP1_rpt_sf"/>
</dbReference>
<gene>
    <name evidence="4" type="ORF">M514_01069</name>
</gene>
<dbReference type="SMART" id="SM00209">
    <property type="entry name" value="TSP1"/>
    <property type="match status" value="12"/>
</dbReference>
<dbReference type="InterPro" id="IPR000884">
    <property type="entry name" value="TSP1_rpt"/>
</dbReference>
<proteinExistence type="predicted"/>
<dbReference type="PANTHER" id="PTHR22906:SF21">
    <property type="entry name" value="SEMA DOMAIN-CONTAINING PROTEIN"/>
    <property type="match status" value="1"/>
</dbReference>
<dbReference type="EMBL" id="KL367608">
    <property type="protein sequence ID" value="KFD61879.1"/>
    <property type="molecule type" value="Genomic_DNA"/>
</dbReference>
<evidence type="ECO:0000256" key="2">
    <source>
        <dbReference type="ARBA" id="ARBA00023157"/>
    </source>
</evidence>
<evidence type="ECO:0000313" key="4">
    <source>
        <dbReference type="EMBL" id="KFD61879.1"/>
    </source>
</evidence>
<accession>A0A085MXD3</accession>
<evidence type="ECO:0000256" key="3">
    <source>
        <dbReference type="SAM" id="MobiDB-lite"/>
    </source>
</evidence>
<keyword evidence="2" id="KW-1015">Disulfide bond</keyword>
<dbReference type="SUPFAM" id="SSF82895">
    <property type="entry name" value="TSP-1 type 1 repeat"/>
    <property type="match status" value="10"/>
</dbReference>
<dbReference type="PANTHER" id="PTHR22906">
    <property type="entry name" value="PROPERDIN"/>
    <property type="match status" value="1"/>
</dbReference>
<keyword evidence="1" id="KW-0677">Repeat</keyword>
<evidence type="ECO:0008006" key="5">
    <source>
        <dbReference type="Google" id="ProtNLM"/>
    </source>
</evidence>